<protein>
    <submittedName>
        <fullName evidence="1">Unannotated protein</fullName>
    </submittedName>
</protein>
<sequence length="44" mass="4774">MLRAGINDAFAETMIDGLPLSEKIATFAADNYMVSCKPPRDLSV</sequence>
<dbReference type="EMBL" id="CAFBOT010000108">
    <property type="protein sequence ID" value="CAB4990833.1"/>
    <property type="molecule type" value="Genomic_DNA"/>
</dbReference>
<evidence type="ECO:0000313" key="1">
    <source>
        <dbReference type="EMBL" id="CAB4990833.1"/>
    </source>
</evidence>
<proteinExistence type="predicted"/>
<organism evidence="1">
    <name type="scientific">freshwater metagenome</name>
    <dbReference type="NCBI Taxonomy" id="449393"/>
    <lineage>
        <taxon>unclassified sequences</taxon>
        <taxon>metagenomes</taxon>
        <taxon>ecological metagenomes</taxon>
    </lineage>
</organism>
<dbReference type="AlphaFoldDB" id="A0A6J7NJR2"/>
<name>A0A6J7NJR2_9ZZZZ</name>
<reference evidence="1" key="1">
    <citation type="submission" date="2020-05" db="EMBL/GenBank/DDBJ databases">
        <authorList>
            <person name="Chiriac C."/>
            <person name="Salcher M."/>
            <person name="Ghai R."/>
            <person name="Kavagutti S V."/>
        </authorList>
    </citation>
    <scope>NUCLEOTIDE SEQUENCE</scope>
</reference>
<accession>A0A6J7NJR2</accession>
<gene>
    <name evidence="1" type="ORF">UFOPK4000_00689</name>
</gene>